<protein>
    <submittedName>
        <fullName evidence="3">Thiol:disulfide interchange protein</fullName>
    </submittedName>
</protein>
<feature type="transmembrane region" description="Helical" evidence="2">
    <location>
        <begin position="74"/>
        <end position="98"/>
    </location>
</feature>
<keyword evidence="2" id="KW-0812">Transmembrane</keyword>
<proteinExistence type="predicted"/>
<evidence type="ECO:0000256" key="1">
    <source>
        <dbReference type="ARBA" id="ARBA00022748"/>
    </source>
</evidence>
<evidence type="ECO:0000256" key="2">
    <source>
        <dbReference type="SAM" id="Phobius"/>
    </source>
</evidence>
<feature type="transmembrane region" description="Helical" evidence="2">
    <location>
        <begin position="180"/>
        <end position="208"/>
    </location>
</feature>
<organism evidence="3">
    <name type="scientific">Cryptopleura ramosa</name>
    <dbReference type="NCBI Taxonomy" id="131094"/>
    <lineage>
        <taxon>Eukaryota</taxon>
        <taxon>Rhodophyta</taxon>
        <taxon>Florideophyceae</taxon>
        <taxon>Rhodymeniophycidae</taxon>
        <taxon>Ceramiales</taxon>
        <taxon>Delesseriaceae</taxon>
        <taxon>Cryptopleura</taxon>
    </lineage>
</organism>
<keyword evidence="1" id="KW-0201">Cytochrome c-type biogenesis</keyword>
<name>A0A4D6WQE0_9FLOR</name>
<accession>A0A4D6WQE0</accession>
<dbReference type="InterPro" id="IPR051790">
    <property type="entry name" value="Cytochrome_c-biogenesis_DsbD"/>
</dbReference>
<feature type="transmembrane region" description="Helical" evidence="2">
    <location>
        <begin position="149"/>
        <end position="174"/>
    </location>
</feature>
<feature type="transmembrane region" description="Helical" evidence="2">
    <location>
        <begin position="220"/>
        <end position="238"/>
    </location>
</feature>
<keyword evidence="2" id="KW-0472">Membrane</keyword>
<feature type="transmembrane region" description="Helical" evidence="2">
    <location>
        <begin position="104"/>
        <end position="129"/>
    </location>
</feature>
<keyword evidence="3" id="KW-0934">Plastid</keyword>
<feature type="transmembrane region" description="Helical" evidence="2">
    <location>
        <begin position="32"/>
        <end position="62"/>
    </location>
</feature>
<reference evidence="3" key="1">
    <citation type="journal article" date="2019" name="Mol. Phylogenet. Evol.">
        <title>Morphological evolution and classification of the red algal order Ceramiales inferred using plastid phylogenomics.</title>
        <authorList>
            <person name="Diaz-Tapia P."/>
            <person name="Pasella M.M."/>
            <person name="Verbruggen H."/>
            <person name="Maggs C.A."/>
        </authorList>
    </citation>
    <scope>NUCLEOTIDE SEQUENCE</scope>
    <source>
        <strain evidence="3">PD2928_3</strain>
    </source>
</reference>
<dbReference type="EMBL" id="MK814635">
    <property type="protein sequence ID" value="QCI05606.1"/>
    <property type="molecule type" value="Genomic_DNA"/>
</dbReference>
<dbReference type="GO" id="GO:0017004">
    <property type="term" value="P:cytochrome complex assembly"/>
    <property type="evidence" value="ECO:0007669"/>
    <property type="project" value="UniProtKB-KW"/>
</dbReference>
<geneLocation type="plastid" evidence="3"/>
<gene>
    <name evidence="3" type="primary">dsbD</name>
</gene>
<dbReference type="PANTHER" id="PTHR31272:SF6">
    <property type="entry name" value="CYTOCHROME C-TYPE BIOGENESIS CCDA-LIKE CHLOROPLASTIC PROTEIN"/>
    <property type="match status" value="1"/>
</dbReference>
<dbReference type="AlphaFoldDB" id="A0A4D6WQE0"/>
<sequence length="243" mass="28603">MFNFYDHYEVILYNLQHKIYYLLFSEVSSFNFVIFILIFFSGILTSLTPCFMSILPLSISYINIDYKYNINKNIFILGLITSLLVILLLANFISYQYYSYIIKIPLLSSLILILLSLNLIQIVDFSYIFSFFTKFLNKIYTNHILLKSYLLGCLLGLTAFPCSTSILLVFVFWINHSANFFLLFLYWIIYLLGCIIPLIFIVNIAIVYMRSNLILSIWRFLLPFSGFIMLFASLFSFFDKVFI</sequence>
<keyword evidence="2" id="KW-1133">Transmembrane helix</keyword>
<reference evidence="3" key="2">
    <citation type="submission" date="2019-04" db="EMBL/GenBank/DDBJ databases">
        <authorList>
            <person name="Pasella M."/>
        </authorList>
    </citation>
    <scope>NUCLEOTIDE SEQUENCE</scope>
    <source>
        <strain evidence="3">PD2928_3</strain>
    </source>
</reference>
<dbReference type="PANTHER" id="PTHR31272">
    <property type="entry name" value="CYTOCHROME C-TYPE BIOGENESIS PROTEIN HI_1454-RELATED"/>
    <property type="match status" value="1"/>
</dbReference>
<evidence type="ECO:0000313" key="3">
    <source>
        <dbReference type="EMBL" id="QCI05606.1"/>
    </source>
</evidence>